<evidence type="ECO:0000256" key="1">
    <source>
        <dbReference type="SAM" id="Coils"/>
    </source>
</evidence>
<dbReference type="AlphaFoldDB" id="A0A0C3S028"/>
<dbReference type="Proteomes" id="UP000053257">
    <property type="component" value="Unassembled WGS sequence"/>
</dbReference>
<feature type="compositionally biased region" description="Basic and acidic residues" evidence="2">
    <location>
        <begin position="399"/>
        <end position="409"/>
    </location>
</feature>
<feature type="compositionally biased region" description="Low complexity" evidence="2">
    <location>
        <begin position="87"/>
        <end position="100"/>
    </location>
</feature>
<protein>
    <submittedName>
        <fullName evidence="3">Uncharacterized protein</fullName>
    </submittedName>
</protein>
<feature type="region of interest" description="Disordered" evidence="2">
    <location>
        <begin position="367"/>
        <end position="558"/>
    </location>
</feature>
<organism evidence="3 4">
    <name type="scientific">Phlebiopsis gigantea (strain 11061_1 CR5-6)</name>
    <name type="common">White-rot fungus</name>
    <name type="synonym">Peniophora gigantea</name>
    <dbReference type="NCBI Taxonomy" id="745531"/>
    <lineage>
        <taxon>Eukaryota</taxon>
        <taxon>Fungi</taxon>
        <taxon>Dikarya</taxon>
        <taxon>Basidiomycota</taxon>
        <taxon>Agaricomycotina</taxon>
        <taxon>Agaricomycetes</taxon>
        <taxon>Polyporales</taxon>
        <taxon>Phanerochaetaceae</taxon>
        <taxon>Phlebiopsis</taxon>
    </lineage>
</organism>
<evidence type="ECO:0000313" key="3">
    <source>
        <dbReference type="EMBL" id="KIP08141.1"/>
    </source>
</evidence>
<accession>A0A0C3S028</accession>
<feature type="compositionally biased region" description="Basic and acidic residues" evidence="2">
    <location>
        <begin position="481"/>
        <end position="505"/>
    </location>
</feature>
<feature type="coiled-coil region" evidence="1">
    <location>
        <begin position="192"/>
        <end position="265"/>
    </location>
</feature>
<feature type="compositionally biased region" description="Basic and acidic residues" evidence="2">
    <location>
        <begin position="461"/>
        <end position="470"/>
    </location>
</feature>
<gene>
    <name evidence="3" type="ORF">PHLGIDRAFT_388912</name>
</gene>
<dbReference type="EMBL" id="KN840484">
    <property type="protein sequence ID" value="KIP08141.1"/>
    <property type="molecule type" value="Genomic_DNA"/>
</dbReference>
<name>A0A0C3S028_PHLG1</name>
<keyword evidence="1" id="KW-0175">Coiled coil</keyword>
<evidence type="ECO:0000313" key="4">
    <source>
        <dbReference type="Proteomes" id="UP000053257"/>
    </source>
</evidence>
<sequence length="558" mass="61109">MSGSKDHPPEDENSEQGLGISLAKAMNAAISHEARPTSSHVRRGRIYSSSPESTPAHAADTFDDQERPPPPKKRKLAREIAAPNPPAKGASSAAGASSSGMKGTRGRPPGRRSLRSDNSNAIKVDEPAVAESSTSASVLVCPPTAPLPFNQNALVGELFLQLSAAQQAAGLRSYANEAQALRASVAEQIDPVARKVVELEQAFKKIEALEQSMVIKDQEQERDAAKIRQQNVLLTTRVSQLESTVERLEKQTRQQESEIQHLRDANDKAESYAIEFDKKMKEELGEATREVREKYEIVKLLIDLKKSPQAPIPTEANSMQSAPPVLMSHGTMPTMSMTAQAGVTDGAQGMLQQESPIRQYHTTYQNRRGGYIPRGRGGRPGFSTYHSPPGTHRYGHHMQGSERYDHHQDGPSPFTNAYRARGDNDGVHAATSYGGHKESRAHGHHHQEHKPYHSKPPLAEQPRDSPKYDDGSGGARRHRSRWDQGSKPEYSRAETSRGTPYERESTVSSGQTAQPSPRSRSPSKEPAISLDGSPSRGNSPMRGRSRSRKADSDSSYEP</sequence>
<reference evidence="3 4" key="1">
    <citation type="journal article" date="2014" name="PLoS Genet.">
        <title>Analysis of the Phlebiopsis gigantea genome, transcriptome and secretome provides insight into its pioneer colonization strategies of wood.</title>
        <authorList>
            <person name="Hori C."/>
            <person name="Ishida T."/>
            <person name="Igarashi K."/>
            <person name="Samejima M."/>
            <person name="Suzuki H."/>
            <person name="Master E."/>
            <person name="Ferreira P."/>
            <person name="Ruiz-Duenas F.J."/>
            <person name="Held B."/>
            <person name="Canessa P."/>
            <person name="Larrondo L.F."/>
            <person name="Schmoll M."/>
            <person name="Druzhinina I.S."/>
            <person name="Kubicek C.P."/>
            <person name="Gaskell J.A."/>
            <person name="Kersten P."/>
            <person name="St John F."/>
            <person name="Glasner J."/>
            <person name="Sabat G."/>
            <person name="Splinter BonDurant S."/>
            <person name="Syed K."/>
            <person name="Yadav J."/>
            <person name="Mgbeahuruike A.C."/>
            <person name="Kovalchuk A."/>
            <person name="Asiegbu F.O."/>
            <person name="Lackner G."/>
            <person name="Hoffmeister D."/>
            <person name="Rencoret J."/>
            <person name="Gutierrez A."/>
            <person name="Sun H."/>
            <person name="Lindquist E."/>
            <person name="Barry K."/>
            <person name="Riley R."/>
            <person name="Grigoriev I.V."/>
            <person name="Henrissat B."/>
            <person name="Kues U."/>
            <person name="Berka R.M."/>
            <person name="Martinez A.T."/>
            <person name="Covert S.F."/>
            <person name="Blanchette R.A."/>
            <person name="Cullen D."/>
        </authorList>
    </citation>
    <scope>NUCLEOTIDE SEQUENCE [LARGE SCALE GENOMIC DNA]</scope>
    <source>
        <strain evidence="3 4">11061_1 CR5-6</strain>
    </source>
</reference>
<feature type="region of interest" description="Disordered" evidence="2">
    <location>
        <begin position="1"/>
        <end position="128"/>
    </location>
</feature>
<evidence type="ECO:0000256" key="2">
    <source>
        <dbReference type="SAM" id="MobiDB-lite"/>
    </source>
</evidence>
<proteinExistence type="predicted"/>
<dbReference type="HOGENOM" id="CLU_488432_0_0_1"/>
<feature type="compositionally biased region" description="Basic and acidic residues" evidence="2">
    <location>
        <begin position="1"/>
        <end position="10"/>
    </location>
</feature>
<keyword evidence="4" id="KW-1185">Reference proteome</keyword>
<feature type="compositionally biased region" description="Basic residues" evidence="2">
    <location>
        <begin position="104"/>
        <end position="113"/>
    </location>
</feature>